<accession>A0ABW6ZHY6</accession>
<protein>
    <recommendedName>
        <fullName evidence="3">DUF1508 domain-containing protein</fullName>
    </recommendedName>
</protein>
<keyword evidence="2" id="KW-1185">Reference proteome</keyword>
<name>A0ABW6ZHY6_9HYPH</name>
<gene>
    <name evidence="1" type="ORF">V5F30_10100</name>
</gene>
<evidence type="ECO:0000313" key="2">
    <source>
        <dbReference type="Proteomes" id="UP001604043"/>
    </source>
</evidence>
<dbReference type="EMBL" id="JBAFUR010000002">
    <property type="protein sequence ID" value="MFG1252555.1"/>
    <property type="molecule type" value="Genomic_DNA"/>
</dbReference>
<reference evidence="1 2" key="1">
    <citation type="submission" date="2024-02" db="EMBL/GenBank/DDBJ databases">
        <title>Expansion and revision of Xanthobacter and proposal of Roseixanthobacter gen. nov.</title>
        <authorList>
            <person name="Soltysiak M.P.M."/>
            <person name="Jalihal A."/>
            <person name="Ory A."/>
            <person name="Chrisophersen C."/>
            <person name="Lee A.D."/>
            <person name="Boulton J."/>
            <person name="Springer M."/>
        </authorList>
    </citation>
    <scope>NUCLEOTIDE SEQUENCE [LARGE SCALE GENOMIC DNA]</scope>
    <source>
        <strain evidence="1 2">CB5</strain>
    </source>
</reference>
<proteinExistence type="predicted"/>
<dbReference type="Proteomes" id="UP001604043">
    <property type="component" value="Unassembled WGS sequence"/>
</dbReference>
<evidence type="ECO:0008006" key="3">
    <source>
        <dbReference type="Google" id="ProtNLM"/>
    </source>
</evidence>
<dbReference type="RefSeq" id="WP_024278121.1">
    <property type="nucleotide sequence ID" value="NZ_JAMJXC010000005.1"/>
</dbReference>
<comment type="caution">
    <text evidence="1">The sequence shown here is derived from an EMBL/GenBank/DDBJ whole genome shotgun (WGS) entry which is preliminary data.</text>
</comment>
<organism evidence="1 2">
    <name type="scientific">Xanthobacter aminoxidans</name>
    <dbReference type="NCBI Taxonomy" id="186280"/>
    <lineage>
        <taxon>Bacteria</taxon>
        <taxon>Pseudomonadati</taxon>
        <taxon>Pseudomonadota</taxon>
        <taxon>Alphaproteobacteria</taxon>
        <taxon>Hyphomicrobiales</taxon>
        <taxon>Xanthobacteraceae</taxon>
        <taxon>Xanthobacter</taxon>
    </lineage>
</organism>
<evidence type="ECO:0000313" key="1">
    <source>
        <dbReference type="EMBL" id="MFG1252555.1"/>
    </source>
</evidence>
<sequence length="63" mass="7308">MVTKFNANGWVEFIAGFRSPQGRFQIVRIMPQDKGEPSYRVKGENEAFERIARESELRHPGEI</sequence>